<dbReference type="SUPFAM" id="SSF55073">
    <property type="entry name" value="Nucleotide cyclase"/>
    <property type="match status" value="1"/>
</dbReference>
<accession>A0ABU1ZG11</accession>
<dbReference type="CDD" id="cd01949">
    <property type="entry name" value="GGDEF"/>
    <property type="match status" value="1"/>
</dbReference>
<dbReference type="Gene3D" id="3.30.70.270">
    <property type="match status" value="1"/>
</dbReference>
<dbReference type="PANTHER" id="PTHR45138:SF9">
    <property type="entry name" value="DIGUANYLATE CYCLASE DGCM-RELATED"/>
    <property type="match status" value="1"/>
</dbReference>
<dbReference type="SMART" id="SM00267">
    <property type="entry name" value="GGDEF"/>
    <property type="match status" value="1"/>
</dbReference>
<dbReference type="InterPro" id="IPR050469">
    <property type="entry name" value="Diguanylate_Cyclase"/>
</dbReference>
<dbReference type="RefSeq" id="WP_310349381.1">
    <property type="nucleotide sequence ID" value="NZ_JAVDXQ010000009.1"/>
</dbReference>
<evidence type="ECO:0000256" key="1">
    <source>
        <dbReference type="ARBA" id="ARBA00012528"/>
    </source>
</evidence>
<feature type="chain" id="PRO_5045056330" description="diguanylate cyclase" evidence="3">
    <location>
        <begin position="22"/>
        <end position="708"/>
    </location>
</feature>
<dbReference type="NCBIfam" id="TIGR00254">
    <property type="entry name" value="GGDEF"/>
    <property type="match status" value="1"/>
</dbReference>
<dbReference type="InterPro" id="IPR011990">
    <property type="entry name" value="TPR-like_helical_dom_sf"/>
</dbReference>
<comment type="catalytic activity">
    <reaction evidence="2">
        <text>2 GTP = 3',3'-c-di-GMP + 2 diphosphate</text>
        <dbReference type="Rhea" id="RHEA:24898"/>
        <dbReference type="ChEBI" id="CHEBI:33019"/>
        <dbReference type="ChEBI" id="CHEBI:37565"/>
        <dbReference type="ChEBI" id="CHEBI:58805"/>
        <dbReference type="EC" id="2.7.7.65"/>
    </reaction>
</comment>
<name>A0ABU1ZG11_9BURK</name>
<dbReference type="PROSITE" id="PS50887">
    <property type="entry name" value="GGDEF"/>
    <property type="match status" value="1"/>
</dbReference>
<evidence type="ECO:0000256" key="3">
    <source>
        <dbReference type="SAM" id="SignalP"/>
    </source>
</evidence>
<dbReference type="EMBL" id="JAVDXQ010000009">
    <property type="protein sequence ID" value="MDR7299568.1"/>
    <property type="molecule type" value="Genomic_DNA"/>
</dbReference>
<keyword evidence="3" id="KW-0732">Signal</keyword>
<dbReference type="InterPro" id="IPR043128">
    <property type="entry name" value="Rev_trsase/Diguanyl_cyclase"/>
</dbReference>
<dbReference type="InterPro" id="IPR000160">
    <property type="entry name" value="GGDEF_dom"/>
</dbReference>
<protein>
    <recommendedName>
        <fullName evidence="1">diguanylate cyclase</fullName>
        <ecNumber evidence="1">2.7.7.65</ecNumber>
    </recommendedName>
</protein>
<dbReference type="EC" id="2.7.7.65" evidence="1"/>
<sequence length="708" mass="75222">MLQPLASRSTLCAALAALALAAACSDGGEAGGRATRATAAAASAPGDASLAQDFERLERAARAKPALYEQQLRARAARLPAGSAAQLDALALRGLLAAYARDRPLCDQIAEQLRQWPAGALRADAVVAAANVSAEYLVTQGDLREARRLLTAVDPQQLGAAGPAYRWRHHYQLAAVTSDIGELDAALTESHSALRLAEQIGRPWRVAVTLSDLAFTTLRADTPARARQIVAQALAEALKDPDPMTLNQVHTMRGIVHADDADQSITLQATLDALEEATRAGADAVRATGLANFADYYLQHAQPARALELAGQALPLARATGNIGAESIARSNIGLAKIAMGRVAEGRTDVQAGIALLERQGALAYASGSWNELAGYLEKAGDLAGAFGAYREHRRVGEQVLRDETRKLLLEAQERQDAEQRARDIELLNRDNALKAEQVHQHNLALMLWAALGGCVATSLGLLYQAFRRVRRTNEALAHSNASLKRQSETDPLTGLANRRHFQAAIKSLSGPGGLTASVFLVDVDHFKRINDSFGHSAGDAVLVEIARRLREAVRDDDLIVRWGGEEFLIVARTREGLFAPQLAQRLLDLIGGRPVAHAGRDIPVTASVGFVSLPVPPHGLRLSWERAIDLVDTVLYLAKGHGRNKAYGVERIDAADAIAAAQLTARLEAAWSEGRVGLLALSGPGVATAPSASAVPSLDGGPRPANA</sequence>
<evidence type="ECO:0000256" key="2">
    <source>
        <dbReference type="ARBA" id="ARBA00034247"/>
    </source>
</evidence>
<feature type="signal peptide" evidence="3">
    <location>
        <begin position="1"/>
        <end position="21"/>
    </location>
</feature>
<dbReference type="InterPro" id="IPR029787">
    <property type="entry name" value="Nucleotide_cyclase"/>
</dbReference>
<gene>
    <name evidence="5" type="ORF">J2X16_004938</name>
</gene>
<organism evidence="5 6">
    <name type="scientific">Pelomonas aquatica</name>
    <dbReference type="NCBI Taxonomy" id="431058"/>
    <lineage>
        <taxon>Bacteria</taxon>
        <taxon>Pseudomonadati</taxon>
        <taxon>Pseudomonadota</taxon>
        <taxon>Betaproteobacteria</taxon>
        <taxon>Burkholderiales</taxon>
        <taxon>Sphaerotilaceae</taxon>
        <taxon>Roseateles</taxon>
    </lineage>
</organism>
<proteinExistence type="predicted"/>
<evidence type="ECO:0000313" key="6">
    <source>
        <dbReference type="Proteomes" id="UP001180536"/>
    </source>
</evidence>
<dbReference type="Pfam" id="PF00990">
    <property type="entry name" value="GGDEF"/>
    <property type="match status" value="1"/>
</dbReference>
<evidence type="ECO:0000313" key="5">
    <source>
        <dbReference type="EMBL" id="MDR7299568.1"/>
    </source>
</evidence>
<reference evidence="5 6" key="1">
    <citation type="submission" date="2023-07" db="EMBL/GenBank/DDBJ databases">
        <title>Sorghum-associated microbial communities from plants grown in Nebraska, USA.</title>
        <authorList>
            <person name="Schachtman D."/>
        </authorList>
    </citation>
    <scope>NUCLEOTIDE SEQUENCE [LARGE SCALE GENOMIC DNA]</scope>
    <source>
        <strain evidence="5 6">BE310</strain>
    </source>
</reference>
<keyword evidence="6" id="KW-1185">Reference proteome</keyword>
<dbReference type="Gene3D" id="1.25.40.10">
    <property type="entry name" value="Tetratricopeptide repeat domain"/>
    <property type="match status" value="1"/>
</dbReference>
<evidence type="ECO:0000259" key="4">
    <source>
        <dbReference type="PROSITE" id="PS50887"/>
    </source>
</evidence>
<feature type="domain" description="GGDEF" evidence="4">
    <location>
        <begin position="515"/>
        <end position="652"/>
    </location>
</feature>
<dbReference type="PANTHER" id="PTHR45138">
    <property type="entry name" value="REGULATORY COMPONENTS OF SENSORY TRANSDUCTION SYSTEM"/>
    <property type="match status" value="1"/>
</dbReference>
<comment type="caution">
    <text evidence="5">The sequence shown here is derived from an EMBL/GenBank/DDBJ whole genome shotgun (WGS) entry which is preliminary data.</text>
</comment>
<dbReference type="SUPFAM" id="SSF48452">
    <property type="entry name" value="TPR-like"/>
    <property type="match status" value="2"/>
</dbReference>
<dbReference type="Proteomes" id="UP001180536">
    <property type="component" value="Unassembled WGS sequence"/>
</dbReference>